<dbReference type="SUPFAM" id="SSF50800">
    <property type="entry name" value="PK beta-barrel domain-like"/>
    <property type="match status" value="1"/>
</dbReference>
<dbReference type="EMBL" id="JBFXLQ010000020">
    <property type="protein sequence ID" value="KAL2867191.1"/>
    <property type="molecule type" value="Genomic_DNA"/>
</dbReference>
<evidence type="ECO:0000313" key="4">
    <source>
        <dbReference type="Proteomes" id="UP001610432"/>
    </source>
</evidence>
<feature type="domain" description="MOSC" evidence="2">
    <location>
        <begin position="276"/>
        <end position="459"/>
    </location>
</feature>
<evidence type="ECO:0000313" key="3">
    <source>
        <dbReference type="EMBL" id="KAL2867191.1"/>
    </source>
</evidence>
<keyword evidence="1" id="KW-1133">Transmembrane helix</keyword>
<dbReference type="InterPro" id="IPR011037">
    <property type="entry name" value="Pyrv_Knase-like_insert_dom_sf"/>
</dbReference>
<evidence type="ECO:0000256" key="1">
    <source>
        <dbReference type="SAM" id="Phobius"/>
    </source>
</evidence>
<keyword evidence="4" id="KW-1185">Reference proteome</keyword>
<dbReference type="Proteomes" id="UP001610432">
    <property type="component" value="Unassembled WGS sequence"/>
</dbReference>
<name>A0ABR4LRV6_9EURO</name>
<accession>A0ABR4LRV6</accession>
<evidence type="ECO:0000259" key="2">
    <source>
        <dbReference type="PROSITE" id="PS51340"/>
    </source>
</evidence>
<dbReference type="PANTHER" id="PTHR14237:SF23">
    <property type="entry name" value="MOSC DOMAIN PROTEIN (AFU_ORTHOLOGUE AFUA_7G05900)"/>
    <property type="match status" value="1"/>
</dbReference>
<feature type="transmembrane region" description="Helical" evidence="1">
    <location>
        <begin position="12"/>
        <end position="30"/>
    </location>
</feature>
<dbReference type="RefSeq" id="XP_070886170.1">
    <property type="nucleotide sequence ID" value="XM_071024264.1"/>
</dbReference>
<protein>
    <recommendedName>
        <fullName evidence="2">MOSC domain-containing protein</fullName>
    </recommendedName>
</protein>
<comment type="caution">
    <text evidence="3">The sequence shown here is derived from an EMBL/GenBank/DDBJ whole genome shotgun (WGS) entry which is preliminary data.</text>
</comment>
<proteinExistence type="predicted"/>
<dbReference type="InterPro" id="IPR005303">
    <property type="entry name" value="MOCOS_middle"/>
</dbReference>
<keyword evidence="1" id="KW-0472">Membrane</keyword>
<sequence>MLEDSTQQNAAIVNTVLAISGALLFTFWAITRSSSNGAPKGCRMLGLPLDQSNLSDEYDPKWVDGVPAPSTDAQGRPAWRVKALFTYPIKSCAGIELDIAHVVSTGFLHDRQFCFAENVKSTQASQIDRCASGENQSTNWVARTLRNSGFNKLALVRPEIWVPDPSAPGYTPDLEQVKSQGVLVVYYPHIGRNILHSALLGIGICLGLIPCETSFHIPLKPPPDQETTYSLTPVKIWKDSPLAYDYGKHIPDSFHRFLACSGTEQRRENGRITLFRVCSSSHREIFRNAPRKKDLGFQPTTGFADAYPIHLLSLSSVRDVAARCAIAIPHLSIRRFRANVIIQGPGAFAEDDWKRIRILPSSTSTSSSSSSSSSLNGILREGKRDTEGTIIHTVCRTIRCKLPNVDPDTGVRHPAEPDATLRSYRRIDPGETRYACLGMQGVPAVQEFQIRVGDAISVLETGEHVYIKMLAPGEIVEGV</sequence>
<organism evidence="3 4">
    <name type="scientific">Aspergillus lucknowensis</name>
    <dbReference type="NCBI Taxonomy" id="176173"/>
    <lineage>
        <taxon>Eukaryota</taxon>
        <taxon>Fungi</taxon>
        <taxon>Dikarya</taxon>
        <taxon>Ascomycota</taxon>
        <taxon>Pezizomycotina</taxon>
        <taxon>Eurotiomycetes</taxon>
        <taxon>Eurotiomycetidae</taxon>
        <taxon>Eurotiales</taxon>
        <taxon>Aspergillaceae</taxon>
        <taxon>Aspergillus</taxon>
        <taxon>Aspergillus subgen. Nidulantes</taxon>
    </lineage>
</organism>
<reference evidence="3 4" key="1">
    <citation type="submission" date="2024-07" db="EMBL/GenBank/DDBJ databases">
        <title>Section-level genome sequencing and comparative genomics of Aspergillus sections Usti and Cavernicolus.</title>
        <authorList>
            <consortium name="Lawrence Berkeley National Laboratory"/>
            <person name="Nybo J.L."/>
            <person name="Vesth T.C."/>
            <person name="Theobald S."/>
            <person name="Frisvad J.C."/>
            <person name="Larsen T.O."/>
            <person name="Kjaerboelling I."/>
            <person name="Rothschild-Mancinelli K."/>
            <person name="Lyhne E.K."/>
            <person name="Kogle M.E."/>
            <person name="Barry K."/>
            <person name="Clum A."/>
            <person name="Na H."/>
            <person name="Ledsgaard L."/>
            <person name="Lin J."/>
            <person name="Lipzen A."/>
            <person name="Kuo A."/>
            <person name="Riley R."/>
            <person name="Mondo S."/>
            <person name="Labutti K."/>
            <person name="Haridas S."/>
            <person name="Pangalinan J."/>
            <person name="Salamov A.A."/>
            <person name="Simmons B.A."/>
            <person name="Magnuson J.K."/>
            <person name="Chen J."/>
            <person name="Drula E."/>
            <person name="Henrissat B."/>
            <person name="Wiebenga A."/>
            <person name="Lubbers R.J."/>
            <person name="Gomes A.C."/>
            <person name="Macurrencykelacurrency M.R."/>
            <person name="Stajich J."/>
            <person name="Grigoriev I.V."/>
            <person name="Mortensen U.H."/>
            <person name="De Vries R.P."/>
            <person name="Baker S.E."/>
            <person name="Andersen M.R."/>
        </authorList>
    </citation>
    <scope>NUCLEOTIDE SEQUENCE [LARGE SCALE GENOMIC DNA]</scope>
    <source>
        <strain evidence="3 4">CBS 449.75</strain>
    </source>
</reference>
<dbReference type="Pfam" id="PF03473">
    <property type="entry name" value="MOSC"/>
    <property type="match status" value="1"/>
</dbReference>
<dbReference type="InterPro" id="IPR005302">
    <property type="entry name" value="MoCF_Sase_C"/>
</dbReference>
<dbReference type="Pfam" id="PF03476">
    <property type="entry name" value="MOSC_N"/>
    <property type="match status" value="1"/>
</dbReference>
<dbReference type="GeneID" id="98139336"/>
<keyword evidence="1" id="KW-0812">Transmembrane</keyword>
<dbReference type="PANTHER" id="PTHR14237">
    <property type="entry name" value="MOLYBDOPTERIN COFACTOR SULFURASE MOSC"/>
    <property type="match status" value="1"/>
</dbReference>
<dbReference type="PROSITE" id="PS51340">
    <property type="entry name" value="MOSC"/>
    <property type="match status" value="1"/>
</dbReference>
<gene>
    <name evidence="3" type="ORF">BJX67DRAFT_107598</name>
</gene>